<dbReference type="InterPro" id="IPR007712">
    <property type="entry name" value="RelE/ParE_toxin"/>
</dbReference>
<evidence type="ECO:0000313" key="2">
    <source>
        <dbReference type="EMBL" id="MBC5694596.1"/>
    </source>
</evidence>
<gene>
    <name evidence="2" type="ORF">H8S02_01325</name>
</gene>
<dbReference type="RefSeq" id="WP_186968883.1">
    <property type="nucleotide sequence ID" value="NZ_JACOPK010000001.1"/>
</dbReference>
<keyword evidence="1" id="KW-1277">Toxin-antitoxin system</keyword>
<sequence>MPKYNVRILTPAWQDIERIADIHLSAVGPHSAETITNKLLDKIDLLAEQPLIGPLHSDDFLAMRQYRKLICGNYIIVYKLIDSTVFIYRVVDGRTNYPKLLY</sequence>
<evidence type="ECO:0000256" key="1">
    <source>
        <dbReference type="ARBA" id="ARBA00022649"/>
    </source>
</evidence>
<protein>
    <submittedName>
        <fullName evidence="2">Type II toxin-antitoxin system RelE/ParE family toxin</fullName>
    </submittedName>
</protein>
<dbReference type="InterPro" id="IPR035093">
    <property type="entry name" value="RelE/ParE_toxin_dom_sf"/>
</dbReference>
<dbReference type="Proteomes" id="UP000641741">
    <property type="component" value="Unassembled WGS sequence"/>
</dbReference>
<keyword evidence="3" id="KW-1185">Reference proteome</keyword>
<proteinExistence type="predicted"/>
<dbReference type="SUPFAM" id="SSF143011">
    <property type="entry name" value="RelE-like"/>
    <property type="match status" value="1"/>
</dbReference>
<accession>A0ABR7GJV2</accession>
<name>A0ABR7GJV2_9FIRM</name>
<dbReference type="Gene3D" id="3.30.2310.20">
    <property type="entry name" value="RelE-like"/>
    <property type="match status" value="1"/>
</dbReference>
<dbReference type="Pfam" id="PF05016">
    <property type="entry name" value="ParE_toxin"/>
    <property type="match status" value="1"/>
</dbReference>
<comment type="caution">
    <text evidence="2">The sequence shown here is derived from an EMBL/GenBank/DDBJ whole genome shotgun (WGS) entry which is preliminary data.</text>
</comment>
<dbReference type="EMBL" id="JACOPK010000001">
    <property type="protein sequence ID" value="MBC5694596.1"/>
    <property type="molecule type" value="Genomic_DNA"/>
</dbReference>
<evidence type="ECO:0000313" key="3">
    <source>
        <dbReference type="Proteomes" id="UP000641741"/>
    </source>
</evidence>
<organism evidence="2 3">
    <name type="scientific">Agathobaculum hominis</name>
    <dbReference type="NCBI Taxonomy" id="2763014"/>
    <lineage>
        <taxon>Bacteria</taxon>
        <taxon>Bacillati</taxon>
        <taxon>Bacillota</taxon>
        <taxon>Clostridia</taxon>
        <taxon>Eubacteriales</taxon>
        <taxon>Butyricicoccaceae</taxon>
        <taxon>Agathobaculum</taxon>
    </lineage>
</organism>
<reference evidence="2 3" key="1">
    <citation type="submission" date="2020-08" db="EMBL/GenBank/DDBJ databases">
        <title>Genome public.</title>
        <authorList>
            <person name="Liu C."/>
            <person name="Sun Q."/>
        </authorList>
    </citation>
    <scope>NUCLEOTIDE SEQUENCE [LARGE SCALE GENOMIC DNA]</scope>
    <source>
        <strain evidence="2 3">M2</strain>
    </source>
</reference>